<name>A0A3P7RHK4_DIBLA</name>
<keyword evidence="4" id="KW-1185">Reference proteome</keyword>
<sequence>MVAIGKQNHYPTELVRRLESLLETAQECASVITFLTFHPEDKDYVLEEEGEGDGKAEDQTEDTLPVRVKQEEDDTATGSDVDRSKAAQSSSKSPHAITKKLRAASKRQSTESQSPMKTRIQIKKEEKQEQEQESDKEDEQLDTSAGDKKALSGPSVSKLSLSEFARFVSMVSNLPCVIPEARPLERFADYVAKWRTKARNILDLANRSHPFDLESADLLGVNNDLKVKATPDADPSIPTVATISQMMQFARTVSIDLPETKRLDRSFLFCKNACDIAVAYRRWCSM</sequence>
<dbReference type="Proteomes" id="UP000281553">
    <property type="component" value="Unassembled WGS sequence"/>
</dbReference>
<evidence type="ECO:0000313" key="3">
    <source>
        <dbReference type="EMBL" id="VDN40149.1"/>
    </source>
</evidence>
<proteinExistence type="predicted"/>
<dbReference type="EMBL" id="UYRU01097784">
    <property type="protein sequence ID" value="VDN40149.1"/>
    <property type="molecule type" value="Genomic_DNA"/>
</dbReference>
<gene>
    <name evidence="3" type="ORF">DILT_LOCUS18152</name>
</gene>
<dbReference type="Pfam" id="PF08429">
    <property type="entry name" value="PLU-1"/>
    <property type="match status" value="1"/>
</dbReference>
<evidence type="ECO:0000256" key="1">
    <source>
        <dbReference type="SAM" id="MobiDB-lite"/>
    </source>
</evidence>
<feature type="compositionally biased region" description="Polar residues" evidence="1">
    <location>
        <begin position="106"/>
        <end position="116"/>
    </location>
</feature>
<dbReference type="InterPro" id="IPR013637">
    <property type="entry name" value="Lys_sp_deMease-like_dom"/>
</dbReference>
<organism evidence="3 4">
    <name type="scientific">Dibothriocephalus latus</name>
    <name type="common">Fish tapeworm</name>
    <name type="synonym">Diphyllobothrium latum</name>
    <dbReference type="NCBI Taxonomy" id="60516"/>
    <lineage>
        <taxon>Eukaryota</taxon>
        <taxon>Metazoa</taxon>
        <taxon>Spiralia</taxon>
        <taxon>Lophotrochozoa</taxon>
        <taxon>Platyhelminthes</taxon>
        <taxon>Cestoda</taxon>
        <taxon>Eucestoda</taxon>
        <taxon>Diphyllobothriidea</taxon>
        <taxon>Diphyllobothriidae</taxon>
        <taxon>Dibothriocephalus</taxon>
    </lineage>
</organism>
<evidence type="ECO:0000259" key="2">
    <source>
        <dbReference type="Pfam" id="PF08429"/>
    </source>
</evidence>
<evidence type="ECO:0000313" key="4">
    <source>
        <dbReference type="Proteomes" id="UP000281553"/>
    </source>
</evidence>
<accession>A0A3P7RHK4</accession>
<dbReference type="AlphaFoldDB" id="A0A3P7RHK4"/>
<feature type="domain" description="Lysine-specific demethylase-like" evidence="2">
    <location>
        <begin position="5"/>
        <end position="216"/>
    </location>
</feature>
<protein>
    <recommendedName>
        <fullName evidence="2">Lysine-specific demethylase-like domain-containing protein</fullName>
    </recommendedName>
</protein>
<feature type="compositionally biased region" description="Acidic residues" evidence="1">
    <location>
        <begin position="131"/>
        <end position="141"/>
    </location>
</feature>
<feature type="region of interest" description="Disordered" evidence="1">
    <location>
        <begin position="46"/>
        <end position="154"/>
    </location>
</feature>
<reference evidence="3 4" key="1">
    <citation type="submission" date="2018-11" db="EMBL/GenBank/DDBJ databases">
        <authorList>
            <consortium name="Pathogen Informatics"/>
        </authorList>
    </citation>
    <scope>NUCLEOTIDE SEQUENCE [LARGE SCALE GENOMIC DNA]</scope>
</reference>